<feature type="binding site" description="axial binding residue" evidence="5">
    <location>
        <position position="438"/>
    </location>
    <ligand>
        <name>heme</name>
        <dbReference type="ChEBI" id="CHEBI:30413"/>
    </ligand>
    <ligandPart>
        <name>Fe</name>
        <dbReference type="ChEBI" id="CHEBI:18248"/>
    </ligandPart>
</feature>
<dbReference type="PANTHER" id="PTHR47950:SF16">
    <property type="entry name" value="CYTOCHROME P450 FAMILY PROTEIN"/>
    <property type="match status" value="1"/>
</dbReference>
<dbReference type="PRINTS" id="PR00385">
    <property type="entry name" value="P450"/>
</dbReference>
<dbReference type="PANTHER" id="PTHR47950">
    <property type="entry name" value="CYTOCHROME P450, FAMILY 76, SUBFAMILY C, POLYPEPTIDE 5-RELATED"/>
    <property type="match status" value="1"/>
</dbReference>
<reference evidence="7 8" key="1">
    <citation type="journal article" date="2022" name="Nat. Genet.">
        <title>Improved pea reference genome and pan-genome highlight genomic features and evolutionary characteristics.</title>
        <authorList>
            <person name="Yang T."/>
            <person name="Liu R."/>
            <person name="Luo Y."/>
            <person name="Hu S."/>
            <person name="Wang D."/>
            <person name="Wang C."/>
            <person name="Pandey M.K."/>
            <person name="Ge S."/>
            <person name="Xu Q."/>
            <person name="Li N."/>
            <person name="Li G."/>
            <person name="Huang Y."/>
            <person name="Saxena R.K."/>
            <person name="Ji Y."/>
            <person name="Li M."/>
            <person name="Yan X."/>
            <person name="He Y."/>
            <person name="Liu Y."/>
            <person name="Wang X."/>
            <person name="Xiang C."/>
            <person name="Varshney R.K."/>
            <person name="Ding H."/>
            <person name="Gao S."/>
            <person name="Zong X."/>
        </authorList>
    </citation>
    <scope>NUCLEOTIDE SEQUENCE [LARGE SCALE GENOMIC DNA]</scope>
    <source>
        <strain evidence="7 8">cv. Zhongwan 6</strain>
    </source>
</reference>
<dbReference type="FunFam" id="1.10.630.10:FF:000007">
    <property type="entry name" value="Cytochrome P450 76C4"/>
    <property type="match status" value="1"/>
</dbReference>
<keyword evidence="6" id="KW-0503">Monooxygenase</keyword>
<accession>A0A9D4WF85</accession>
<dbReference type="GO" id="GO:0004497">
    <property type="term" value="F:monooxygenase activity"/>
    <property type="evidence" value="ECO:0007669"/>
    <property type="project" value="UniProtKB-KW"/>
</dbReference>
<evidence type="ECO:0000256" key="6">
    <source>
        <dbReference type="RuleBase" id="RU000461"/>
    </source>
</evidence>
<dbReference type="InterPro" id="IPR001128">
    <property type="entry name" value="Cyt_P450"/>
</dbReference>
<dbReference type="InterPro" id="IPR017972">
    <property type="entry name" value="Cyt_P450_CS"/>
</dbReference>
<dbReference type="InterPro" id="IPR002401">
    <property type="entry name" value="Cyt_P450_E_grp-I"/>
</dbReference>
<dbReference type="Gene3D" id="1.10.630.10">
    <property type="entry name" value="Cytochrome P450"/>
    <property type="match status" value="1"/>
</dbReference>
<dbReference type="SUPFAM" id="SSF48264">
    <property type="entry name" value="Cytochrome P450"/>
    <property type="match status" value="1"/>
</dbReference>
<organism evidence="7 8">
    <name type="scientific">Pisum sativum</name>
    <name type="common">Garden pea</name>
    <name type="synonym">Lathyrus oleraceus</name>
    <dbReference type="NCBI Taxonomy" id="3888"/>
    <lineage>
        <taxon>Eukaryota</taxon>
        <taxon>Viridiplantae</taxon>
        <taxon>Streptophyta</taxon>
        <taxon>Embryophyta</taxon>
        <taxon>Tracheophyta</taxon>
        <taxon>Spermatophyta</taxon>
        <taxon>Magnoliopsida</taxon>
        <taxon>eudicotyledons</taxon>
        <taxon>Gunneridae</taxon>
        <taxon>Pentapetalae</taxon>
        <taxon>rosids</taxon>
        <taxon>fabids</taxon>
        <taxon>Fabales</taxon>
        <taxon>Fabaceae</taxon>
        <taxon>Papilionoideae</taxon>
        <taxon>50 kb inversion clade</taxon>
        <taxon>NPAAA clade</taxon>
        <taxon>Hologalegina</taxon>
        <taxon>IRL clade</taxon>
        <taxon>Fabeae</taxon>
        <taxon>Lathyrus</taxon>
    </lineage>
</organism>
<keyword evidence="4 5" id="KW-0408">Iron</keyword>
<dbReference type="GO" id="GO:0016705">
    <property type="term" value="F:oxidoreductase activity, acting on paired donors, with incorporation or reduction of molecular oxygen"/>
    <property type="evidence" value="ECO:0007669"/>
    <property type="project" value="InterPro"/>
</dbReference>
<dbReference type="PROSITE" id="PS00086">
    <property type="entry name" value="CYTOCHROME_P450"/>
    <property type="match status" value="1"/>
</dbReference>
<dbReference type="GO" id="GO:0005506">
    <property type="term" value="F:iron ion binding"/>
    <property type="evidence" value="ECO:0007669"/>
    <property type="project" value="InterPro"/>
</dbReference>
<dbReference type="PRINTS" id="PR00463">
    <property type="entry name" value="EP450I"/>
</dbReference>
<dbReference type="Pfam" id="PF00067">
    <property type="entry name" value="p450"/>
    <property type="match status" value="1"/>
</dbReference>
<evidence type="ECO:0000256" key="5">
    <source>
        <dbReference type="PIRSR" id="PIRSR602401-1"/>
    </source>
</evidence>
<dbReference type="Gramene" id="Psat06G0476800-T1">
    <property type="protein sequence ID" value="KAI5399556.1"/>
    <property type="gene ID" value="KIW84_064768"/>
</dbReference>
<evidence type="ECO:0000313" key="8">
    <source>
        <dbReference type="Proteomes" id="UP001058974"/>
    </source>
</evidence>
<sequence length="504" mass="57227">MDYAISALLFLLTCTVTYFSTSLYARTRNSNYKLPPGPSFFTIMSNVVDFYNKPQQTLAKFAKFYGPVMLINLCTETTVIISSSDMAKEILHTHDSLFSDRSVPHNTTTHNHNNFSLVFLPFSPLWQHLRKICHNNLFSTKTLDASQELRRMKLKDLLNDMHKSSLTGEAVDIGRAAFKACINFLSYTFVSQDFVESLDDEYKDIVSTLLKAVGTPNISDHFPVLKIFDPQGIKKHTTNYVSKVFYALDIIIDKRTKLRESEDYISNNDMLDTLLDISKQDIQKMDKKQIKHLLLDLLVAGTDTTAYGLERAMSELVRNPEIMSKAKKELEEIIGLGNPVEESDIDRLPYLQAVVKESLRLHPPAPLLLPRKARVDVEISGYIIPKGAQVLINEWAIGRTDIWEDAHLFSPERFIGSEIDVKGRHFKLTPFGSGRRICPGSPLAVRMLHLMLGSLINSFDWKLENNMEFKDMDLDKSLRAIPVVLNKPLVTFFSLLLKTIGSSN</sequence>
<proteinExistence type="inferred from homology"/>
<evidence type="ECO:0000256" key="2">
    <source>
        <dbReference type="ARBA" id="ARBA00022723"/>
    </source>
</evidence>
<evidence type="ECO:0000313" key="7">
    <source>
        <dbReference type="EMBL" id="KAI5399556.1"/>
    </source>
</evidence>
<dbReference type="GO" id="GO:0020037">
    <property type="term" value="F:heme binding"/>
    <property type="evidence" value="ECO:0007669"/>
    <property type="project" value="InterPro"/>
</dbReference>
<dbReference type="Proteomes" id="UP001058974">
    <property type="component" value="Chromosome 6"/>
</dbReference>
<evidence type="ECO:0000256" key="3">
    <source>
        <dbReference type="ARBA" id="ARBA00023002"/>
    </source>
</evidence>
<dbReference type="EMBL" id="JAMSHJ010000006">
    <property type="protein sequence ID" value="KAI5399556.1"/>
    <property type="molecule type" value="Genomic_DNA"/>
</dbReference>
<comment type="similarity">
    <text evidence="1 6">Belongs to the cytochrome P450 family.</text>
</comment>
<dbReference type="AlphaFoldDB" id="A0A9D4WF85"/>
<keyword evidence="8" id="KW-1185">Reference proteome</keyword>
<evidence type="ECO:0000256" key="4">
    <source>
        <dbReference type="ARBA" id="ARBA00023004"/>
    </source>
</evidence>
<comment type="cofactor">
    <cofactor evidence="5">
        <name>heme</name>
        <dbReference type="ChEBI" id="CHEBI:30413"/>
    </cofactor>
</comment>
<name>A0A9D4WF85_PEA</name>
<dbReference type="InterPro" id="IPR036396">
    <property type="entry name" value="Cyt_P450_sf"/>
</dbReference>
<keyword evidence="2 5" id="KW-0479">Metal-binding</keyword>
<evidence type="ECO:0008006" key="9">
    <source>
        <dbReference type="Google" id="ProtNLM"/>
    </source>
</evidence>
<keyword evidence="3 6" id="KW-0560">Oxidoreductase</keyword>
<comment type="caution">
    <text evidence="7">The sequence shown here is derived from an EMBL/GenBank/DDBJ whole genome shotgun (WGS) entry which is preliminary data.</text>
</comment>
<keyword evidence="5 6" id="KW-0349">Heme</keyword>
<gene>
    <name evidence="7" type="ORF">KIW84_064768</name>
</gene>
<protein>
    <recommendedName>
        <fullName evidence="9">Cytochrome P450</fullName>
    </recommendedName>
</protein>
<evidence type="ECO:0000256" key="1">
    <source>
        <dbReference type="ARBA" id="ARBA00010617"/>
    </source>
</evidence>